<comment type="subcellular location">
    <subcellularLocation>
        <location evidence="1">Membrane</location>
        <topology evidence="1">Single-pass membrane protein</topology>
    </subcellularLocation>
</comment>
<feature type="domain" description="WSC" evidence="9">
    <location>
        <begin position="529"/>
        <end position="623"/>
    </location>
</feature>
<proteinExistence type="predicted"/>
<evidence type="ECO:0000256" key="1">
    <source>
        <dbReference type="ARBA" id="ARBA00004167"/>
    </source>
</evidence>
<dbReference type="PROSITE" id="PS51212">
    <property type="entry name" value="WSC"/>
    <property type="match status" value="2"/>
</dbReference>
<dbReference type="KEGG" id="kpin:30175181"/>
<gene>
    <name evidence="10" type="ORF">I206_102095</name>
</gene>
<reference evidence="10" key="1">
    <citation type="submission" date="2013-07" db="EMBL/GenBank/DDBJ databases">
        <authorList>
            <consortium name="The Broad Institute Genome Sequencing Platform"/>
            <person name="Cuomo C."/>
            <person name="Litvintseva A."/>
            <person name="Chen Y."/>
            <person name="Heitman J."/>
            <person name="Sun S."/>
            <person name="Springer D."/>
            <person name="Dromer F."/>
            <person name="Young S.K."/>
            <person name="Zeng Q."/>
            <person name="Gargeya S."/>
            <person name="Fitzgerald M."/>
            <person name="Abouelleil A."/>
            <person name="Alvarado L."/>
            <person name="Berlin A.M."/>
            <person name="Chapman S.B."/>
            <person name="Dewar J."/>
            <person name="Goldberg J."/>
            <person name="Griggs A."/>
            <person name="Gujja S."/>
            <person name="Hansen M."/>
            <person name="Howarth C."/>
            <person name="Imamovic A."/>
            <person name="Larimer J."/>
            <person name="McCowan C."/>
            <person name="Murphy C."/>
            <person name="Pearson M."/>
            <person name="Priest M."/>
            <person name="Roberts A."/>
            <person name="Saif S."/>
            <person name="Shea T."/>
            <person name="Sykes S."/>
            <person name="Wortman J."/>
            <person name="Nusbaum C."/>
            <person name="Birren B."/>
        </authorList>
    </citation>
    <scope>NUCLEOTIDE SEQUENCE</scope>
    <source>
        <strain evidence="10">CBS 10737</strain>
    </source>
</reference>
<dbReference type="RefSeq" id="XP_019008257.2">
    <property type="nucleotide sequence ID" value="XM_019158511.2"/>
</dbReference>
<evidence type="ECO:0000256" key="8">
    <source>
        <dbReference type="SAM" id="SignalP"/>
    </source>
</evidence>
<dbReference type="InterPro" id="IPR002889">
    <property type="entry name" value="WSC_carb-bd"/>
</dbReference>
<dbReference type="AlphaFoldDB" id="A0AAJ8L173"/>
<evidence type="ECO:0000256" key="2">
    <source>
        <dbReference type="ARBA" id="ARBA00022692"/>
    </source>
</evidence>
<evidence type="ECO:0000256" key="3">
    <source>
        <dbReference type="ARBA" id="ARBA00022729"/>
    </source>
</evidence>
<dbReference type="EMBL" id="CP144520">
    <property type="protein sequence ID" value="WWC68172.1"/>
    <property type="molecule type" value="Genomic_DNA"/>
</dbReference>
<name>A0AAJ8L173_9TREE</name>
<keyword evidence="6" id="KW-0325">Glycoprotein</keyword>
<dbReference type="Proteomes" id="UP000094020">
    <property type="component" value="Chromosome 2"/>
</dbReference>
<reference evidence="10" key="2">
    <citation type="submission" date="2024-02" db="EMBL/GenBank/DDBJ databases">
        <title>Comparative genomics of Cryptococcus and Kwoniella reveals pathogenesis evolution and contrasting modes of karyotype evolution via chromosome fusion or intercentromeric recombination.</title>
        <authorList>
            <person name="Coelho M.A."/>
            <person name="David-Palma M."/>
            <person name="Shea T."/>
            <person name="Bowers K."/>
            <person name="McGinley-Smith S."/>
            <person name="Mohammad A.W."/>
            <person name="Gnirke A."/>
            <person name="Yurkov A.M."/>
            <person name="Nowrousian M."/>
            <person name="Sun S."/>
            <person name="Cuomo C.A."/>
            <person name="Heitman J."/>
        </authorList>
    </citation>
    <scope>NUCLEOTIDE SEQUENCE</scope>
    <source>
        <strain evidence="10">CBS 10737</strain>
    </source>
</reference>
<sequence length="630" mass="60570">MRVEALIPVIAFMAAQGASAAPVVQNQENLDKRWCLLGLIGTSCGSSNAVTSSAAVSSAVKTSTSVVASSSAKASIASSVTASSAKASVASSVSASKAPTTVITTAAATSTASWSSCKDFDWTTWTGYSWGGFSVDYVKAWYLDTYGLHPPPNMDWNQVSSLVSKFGQKTTASGAKATSVYQHGCSNPWTATASQATSTAKVTTTAAASASTSKAASSAPLSSASAAASKSSATSVVSSVASASASASKSSVASSAAVVSSSASASTAASSAPAASSAAASVAPVVSSASASASTAASSAPAASSASVSVAPVVSSASPSIASVVSSAVVSSSVSPMASPASSSVSSVASPAASSVASPAVSSAASAVASPASSSSVADSAASASASASSSADAGTATAGPGTGSGSATATGSASPSATSSVSYNGFTAGGCVQEVSGRLLAKVQTSSSNMTIEQCTSLCGNYGYAVAGVEYGDECYCGTQDDIANALVSGQCVMPCAGDSTEICGGPNALNIFINPDLQPATINLPTGWTTYGVVAEGTTGRALTYTLWSDPSNTIESCANGCAALGYTISGTEYSSECYCGNSFSNGGGALQDSSAAFMACSGNLAEMCGGPSLLSVVTSISGTIPSS</sequence>
<dbReference type="PANTHER" id="PTHR24269:SF16">
    <property type="entry name" value="PROTEIN SLG1"/>
    <property type="match status" value="1"/>
</dbReference>
<dbReference type="GO" id="GO:0005886">
    <property type="term" value="C:plasma membrane"/>
    <property type="evidence" value="ECO:0007669"/>
    <property type="project" value="TreeGrafter"/>
</dbReference>
<keyword evidence="3 8" id="KW-0732">Signal</keyword>
<dbReference type="Pfam" id="PF01822">
    <property type="entry name" value="WSC"/>
    <property type="match status" value="2"/>
</dbReference>
<dbReference type="InterPro" id="IPR051836">
    <property type="entry name" value="Kremen_rcpt"/>
</dbReference>
<protein>
    <recommendedName>
        <fullName evidence="9">WSC domain-containing protein</fullName>
    </recommendedName>
</protein>
<keyword evidence="4" id="KW-1133">Transmembrane helix</keyword>
<dbReference type="GeneID" id="30175181"/>
<dbReference type="PANTHER" id="PTHR24269">
    <property type="entry name" value="KREMEN PROTEIN"/>
    <property type="match status" value="1"/>
</dbReference>
<feature type="signal peptide" evidence="8">
    <location>
        <begin position="1"/>
        <end position="20"/>
    </location>
</feature>
<keyword evidence="5" id="KW-0472">Membrane</keyword>
<organism evidence="10 11">
    <name type="scientific">Kwoniella pini CBS 10737</name>
    <dbReference type="NCBI Taxonomy" id="1296096"/>
    <lineage>
        <taxon>Eukaryota</taxon>
        <taxon>Fungi</taxon>
        <taxon>Dikarya</taxon>
        <taxon>Basidiomycota</taxon>
        <taxon>Agaricomycotina</taxon>
        <taxon>Tremellomycetes</taxon>
        <taxon>Tremellales</taxon>
        <taxon>Cryptococcaceae</taxon>
        <taxon>Kwoniella</taxon>
    </lineage>
</organism>
<evidence type="ECO:0000256" key="4">
    <source>
        <dbReference type="ARBA" id="ARBA00022989"/>
    </source>
</evidence>
<evidence type="ECO:0000313" key="11">
    <source>
        <dbReference type="Proteomes" id="UP000094020"/>
    </source>
</evidence>
<accession>A0AAJ8L173</accession>
<keyword evidence="2" id="KW-0812">Transmembrane</keyword>
<evidence type="ECO:0000256" key="7">
    <source>
        <dbReference type="SAM" id="MobiDB-lite"/>
    </source>
</evidence>
<evidence type="ECO:0000313" key="10">
    <source>
        <dbReference type="EMBL" id="WWC68172.1"/>
    </source>
</evidence>
<dbReference type="SMART" id="SM00321">
    <property type="entry name" value="WSC"/>
    <property type="match status" value="2"/>
</dbReference>
<feature type="region of interest" description="Disordered" evidence="7">
    <location>
        <begin position="391"/>
        <end position="412"/>
    </location>
</feature>
<feature type="chain" id="PRO_5042480046" description="WSC domain-containing protein" evidence="8">
    <location>
        <begin position="21"/>
        <end position="630"/>
    </location>
</feature>
<evidence type="ECO:0000256" key="5">
    <source>
        <dbReference type="ARBA" id="ARBA00023136"/>
    </source>
</evidence>
<feature type="domain" description="WSC" evidence="9">
    <location>
        <begin position="426"/>
        <end position="517"/>
    </location>
</feature>
<evidence type="ECO:0000256" key="6">
    <source>
        <dbReference type="ARBA" id="ARBA00023180"/>
    </source>
</evidence>
<evidence type="ECO:0000259" key="9">
    <source>
        <dbReference type="PROSITE" id="PS51212"/>
    </source>
</evidence>
<keyword evidence="11" id="KW-1185">Reference proteome</keyword>